<dbReference type="InterPro" id="IPR002860">
    <property type="entry name" value="BNR_rpt"/>
</dbReference>
<organism evidence="1 2">
    <name type="scientific">Roseomonas gilardii</name>
    <dbReference type="NCBI Taxonomy" id="257708"/>
    <lineage>
        <taxon>Bacteria</taxon>
        <taxon>Pseudomonadati</taxon>
        <taxon>Pseudomonadota</taxon>
        <taxon>Alphaproteobacteria</taxon>
        <taxon>Acetobacterales</taxon>
        <taxon>Roseomonadaceae</taxon>
        <taxon>Roseomonas</taxon>
    </lineage>
</organism>
<sequence length="392" mass="42595">MNAAWKKNERNTGMILISNGGENAHRVASPGGSMAIGTVDGVFLLESKSAQNWFLRGRALEGIFVSGLTQLEDGRLFAATHGCGIARSDDAGRSWRFVNNGITQFDAWAIRSGRLRGEEVLIAGTMPAALFISRDGGESWSELTALREVPDAHRWFFPPPPHQGHVKEIVIQGDRLYVGIEVGALLVSEDGGGSFRALPVDPDPAEVDMHRIAVHPDRPGRIIVSNGLVGMMESHDDGATWQRNAFAAELDYPEPMVAHPDQPDLIFVGGAVGWPPHWYRLGRARGRIARSTNGGKSWTTLLGGLPNGQRAMWGGLTLEAWTDGYALYAADTDGQVFASRDGGETWCMIAEVAPVSKGDFYRGLAKGRPRIANVDDMMFFDAAKDRMGKVEV</sequence>
<dbReference type="Proteomes" id="UP000185494">
    <property type="component" value="Chromosome 2"/>
</dbReference>
<accession>A0A1L7ALZ6</accession>
<dbReference type="InterPro" id="IPR052025">
    <property type="entry name" value="Xyloglucanase_GH74"/>
</dbReference>
<dbReference type="Pfam" id="PF02012">
    <property type="entry name" value="BNR"/>
    <property type="match status" value="1"/>
</dbReference>
<dbReference type="SUPFAM" id="SSF110296">
    <property type="entry name" value="Oligoxyloglucan reducing end-specific cellobiohydrolase"/>
    <property type="match status" value="1"/>
</dbReference>
<dbReference type="KEGG" id="rgi:RGI145_20895"/>
<dbReference type="PANTHER" id="PTHR43739:SF5">
    <property type="entry name" value="EXO-ALPHA-SIALIDASE"/>
    <property type="match status" value="1"/>
</dbReference>
<dbReference type="STRING" id="257708.RGI145_20895"/>
<evidence type="ECO:0008006" key="3">
    <source>
        <dbReference type="Google" id="ProtNLM"/>
    </source>
</evidence>
<dbReference type="EMBL" id="CP015584">
    <property type="protein sequence ID" value="APT59776.1"/>
    <property type="molecule type" value="Genomic_DNA"/>
</dbReference>
<dbReference type="Gene3D" id="2.130.10.10">
    <property type="entry name" value="YVTN repeat-like/Quinoprotein amine dehydrogenase"/>
    <property type="match status" value="1"/>
</dbReference>
<dbReference type="AlphaFoldDB" id="A0A1L7ALZ6"/>
<dbReference type="InterPro" id="IPR015943">
    <property type="entry name" value="WD40/YVTN_repeat-like_dom_sf"/>
</dbReference>
<protein>
    <recommendedName>
        <fullName evidence="3">Glycosyl hydrolase</fullName>
    </recommendedName>
</protein>
<proteinExistence type="predicted"/>
<reference evidence="1 2" key="1">
    <citation type="submission" date="2016-05" db="EMBL/GenBank/DDBJ databases">
        <title>Complete Genome and Methylome Analysis of Psychrotrophic Bacterial Isolates from Antarctic Lake Untersee.</title>
        <authorList>
            <person name="Fomenkov A."/>
            <person name="Akimov V.N."/>
            <person name="Vasilyeva L.V."/>
            <person name="Andersen D."/>
            <person name="Vincze T."/>
            <person name="Roberts R.J."/>
        </authorList>
    </citation>
    <scope>NUCLEOTIDE SEQUENCE [LARGE SCALE GENOMIC DNA]</scope>
    <source>
        <strain evidence="1 2">U14-5</strain>
    </source>
</reference>
<gene>
    <name evidence="1" type="ORF">RGI145_20895</name>
</gene>
<dbReference type="GO" id="GO:0010411">
    <property type="term" value="P:xyloglucan metabolic process"/>
    <property type="evidence" value="ECO:0007669"/>
    <property type="project" value="TreeGrafter"/>
</dbReference>
<dbReference type="eggNOG" id="COG4447">
    <property type="taxonomic scope" value="Bacteria"/>
</dbReference>
<evidence type="ECO:0000313" key="1">
    <source>
        <dbReference type="EMBL" id="APT59776.1"/>
    </source>
</evidence>
<evidence type="ECO:0000313" key="2">
    <source>
        <dbReference type="Proteomes" id="UP000185494"/>
    </source>
</evidence>
<dbReference type="PANTHER" id="PTHR43739">
    <property type="entry name" value="XYLOGLUCANASE (EUROFUNG)"/>
    <property type="match status" value="1"/>
</dbReference>
<dbReference type="CDD" id="cd15482">
    <property type="entry name" value="Sialidase_non-viral"/>
    <property type="match status" value="1"/>
</dbReference>
<name>A0A1L7ALZ6_9PROT</name>